<dbReference type="OrthoDB" id="185373at2759"/>
<evidence type="ECO:0008006" key="5">
    <source>
        <dbReference type="Google" id="ProtNLM"/>
    </source>
</evidence>
<sequence length="525" mass="58384">MKNGTLLFPTYQSLLREYKYISRSHPNFLSAALQHYIQSDSPSQGQKIHAHILKIGFTPNTNISIKLLILHIKSGCLSYARKVFDRMSKPTLSCYNSMIAAYLRQGQAAESLNLICRLTSSSEKLDGFTFSMILKLSTTAKCNVMMSGDIGKQIHCQILKSDVQLDDVLFTALVDSYAKNGRVGYARKVFDKMLEKNVICSTAMISGYMKQGSVGDAEEIFQRTIDKDIVVFNAMIEGYSKSLETAKRSLEVYIDMQRINFRPTISTFVSVIGACSILSAFELGLQIQTQLMKTELFTDVKLGSALIDMYSKCGRTEEAQRIFNYMPEKNVFSWTSMIDGYGKNGNSAEALGLFNKMQREYRIKPNYVTFLSVISACGHAGLVAKGQEIFNSMERDYSLKPRMEHYACVVDLLGRAGSLQKAWEFITAMPVKPDSDVWGALLGACRLHGDVEMAAIAADKLFKLRSDGRPGAYVALSNTFAAAGKWDGVTEIRELMKERGVSKDASCSWVGIDGGLCGFHVTQKM</sequence>
<dbReference type="Proteomes" id="UP001141806">
    <property type="component" value="Unassembled WGS sequence"/>
</dbReference>
<protein>
    <recommendedName>
        <fullName evidence="5">Pentatricopeptide repeat-containing protein</fullName>
    </recommendedName>
</protein>
<name>A0A9Q0K3A9_9MAGN</name>
<dbReference type="Pfam" id="PF13041">
    <property type="entry name" value="PPR_2"/>
    <property type="match status" value="1"/>
</dbReference>
<dbReference type="GO" id="GO:0003723">
    <property type="term" value="F:RNA binding"/>
    <property type="evidence" value="ECO:0007669"/>
    <property type="project" value="InterPro"/>
</dbReference>
<dbReference type="AlphaFoldDB" id="A0A9Q0K3A9"/>
<accession>A0A9Q0K3A9</accession>
<evidence type="ECO:0000313" key="3">
    <source>
        <dbReference type="EMBL" id="KAJ4959913.1"/>
    </source>
</evidence>
<keyword evidence="1" id="KW-0677">Repeat</keyword>
<dbReference type="GO" id="GO:0009451">
    <property type="term" value="P:RNA modification"/>
    <property type="evidence" value="ECO:0007669"/>
    <property type="project" value="InterPro"/>
</dbReference>
<feature type="repeat" description="PPR" evidence="2">
    <location>
        <begin position="330"/>
        <end position="360"/>
    </location>
</feature>
<dbReference type="InterPro" id="IPR046960">
    <property type="entry name" value="PPR_At4g14850-like_plant"/>
</dbReference>
<evidence type="ECO:0000256" key="1">
    <source>
        <dbReference type="ARBA" id="ARBA00022737"/>
    </source>
</evidence>
<dbReference type="EMBL" id="JAMYWD010000009">
    <property type="protein sequence ID" value="KAJ4959913.1"/>
    <property type="molecule type" value="Genomic_DNA"/>
</dbReference>
<dbReference type="InterPro" id="IPR002885">
    <property type="entry name" value="PPR_rpt"/>
</dbReference>
<keyword evidence="4" id="KW-1185">Reference proteome</keyword>
<proteinExistence type="predicted"/>
<dbReference type="PROSITE" id="PS51375">
    <property type="entry name" value="PPR"/>
    <property type="match status" value="4"/>
</dbReference>
<feature type="repeat" description="PPR" evidence="2">
    <location>
        <begin position="299"/>
        <end position="329"/>
    </location>
</feature>
<dbReference type="PANTHER" id="PTHR47926:SF535">
    <property type="entry name" value="PENTACOTRIPEPTIDE-REPEAT REGION OF PRORP DOMAIN-CONTAINING PROTEIN"/>
    <property type="match status" value="1"/>
</dbReference>
<evidence type="ECO:0000313" key="4">
    <source>
        <dbReference type="Proteomes" id="UP001141806"/>
    </source>
</evidence>
<evidence type="ECO:0000256" key="2">
    <source>
        <dbReference type="PROSITE-ProRule" id="PRU00708"/>
    </source>
</evidence>
<dbReference type="InterPro" id="IPR011990">
    <property type="entry name" value="TPR-like_helical_dom_sf"/>
</dbReference>
<dbReference type="Gene3D" id="1.25.40.10">
    <property type="entry name" value="Tetratricopeptide repeat domain"/>
    <property type="match status" value="4"/>
</dbReference>
<dbReference type="Pfam" id="PF20431">
    <property type="entry name" value="E_motif"/>
    <property type="match status" value="1"/>
</dbReference>
<gene>
    <name evidence="3" type="ORF">NE237_019823</name>
</gene>
<reference evidence="3" key="1">
    <citation type="journal article" date="2023" name="Plant J.">
        <title>The genome of the king protea, Protea cynaroides.</title>
        <authorList>
            <person name="Chang J."/>
            <person name="Duong T.A."/>
            <person name="Schoeman C."/>
            <person name="Ma X."/>
            <person name="Roodt D."/>
            <person name="Barker N."/>
            <person name="Li Z."/>
            <person name="Van de Peer Y."/>
            <person name="Mizrachi E."/>
        </authorList>
    </citation>
    <scope>NUCLEOTIDE SEQUENCE</scope>
    <source>
        <tissue evidence="3">Young leaves</tissue>
    </source>
</reference>
<feature type="repeat" description="PPR" evidence="2">
    <location>
        <begin position="166"/>
        <end position="200"/>
    </location>
</feature>
<dbReference type="InterPro" id="IPR046848">
    <property type="entry name" value="E_motif"/>
</dbReference>
<feature type="repeat" description="PPR" evidence="2">
    <location>
        <begin position="228"/>
        <end position="263"/>
    </location>
</feature>
<dbReference type="PANTHER" id="PTHR47926">
    <property type="entry name" value="PENTATRICOPEPTIDE REPEAT-CONTAINING PROTEIN"/>
    <property type="match status" value="1"/>
</dbReference>
<dbReference type="FunFam" id="1.25.40.10:FF:000090">
    <property type="entry name" value="Pentatricopeptide repeat-containing protein, chloroplastic"/>
    <property type="match status" value="1"/>
</dbReference>
<organism evidence="3 4">
    <name type="scientific">Protea cynaroides</name>
    <dbReference type="NCBI Taxonomy" id="273540"/>
    <lineage>
        <taxon>Eukaryota</taxon>
        <taxon>Viridiplantae</taxon>
        <taxon>Streptophyta</taxon>
        <taxon>Embryophyta</taxon>
        <taxon>Tracheophyta</taxon>
        <taxon>Spermatophyta</taxon>
        <taxon>Magnoliopsida</taxon>
        <taxon>Proteales</taxon>
        <taxon>Proteaceae</taxon>
        <taxon>Protea</taxon>
    </lineage>
</organism>
<dbReference type="Pfam" id="PF01535">
    <property type="entry name" value="PPR"/>
    <property type="match status" value="3"/>
</dbReference>
<comment type="caution">
    <text evidence="3">The sequence shown here is derived from an EMBL/GenBank/DDBJ whole genome shotgun (WGS) entry which is preliminary data.</text>
</comment>
<dbReference type="NCBIfam" id="TIGR00756">
    <property type="entry name" value="PPR"/>
    <property type="match status" value="3"/>
</dbReference>